<keyword evidence="1" id="KW-1133">Transmembrane helix</keyword>
<keyword evidence="1" id="KW-0472">Membrane</keyword>
<dbReference type="EMBL" id="CAAALY010052208">
    <property type="protein sequence ID" value="VEL21618.1"/>
    <property type="molecule type" value="Genomic_DNA"/>
</dbReference>
<keyword evidence="3" id="KW-1185">Reference proteome</keyword>
<comment type="caution">
    <text evidence="2">The sequence shown here is derived from an EMBL/GenBank/DDBJ whole genome shotgun (WGS) entry which is preliminary data.</text>
</comment>
<reference evidence="2" key="1">
    <citation type="submission" date="2018-11" db="EMBL/GenBank/DDBJ databases">
        <authorList>
            <consortium name="Pathogen Informatics"/>
        </authorList>
    </citation>
    <scope>NUCLEOTIDE SEQUENCE</scope>
</reference>
<feature type="transmembrane region" description="Helical" evidence="1">
    <location>
        <begin position="174"/>
        <end position="196"/>
    </location>
</feature>
<dbReference type="AlphaFoldDB" id="A0A448WW68"/>
<protein>
    <submittedName>
        <fullName evidence="2">Uncharacterized protein</fullName>
    </submittedName>
</protein>
<proteinExistence type="predicted"/>
<name>A0A448WW68_9PLAT</name>
<organism evidence="2 3">
    <name type="scientific">Protopolystoma xenopodis</name>
    <dbReference type="NCBI Taxonomy" id="117903"/>
    <lineage>
        <taxon>Eukaryota</taxon>
        <taxon>Metazoa</taxon>
        <taxon>Spiralia</taxon>
        <taxon>Lophotrochozoa</taxon>
        <taxon>Platyhelminthes</taxon>
        <taxon>Monogenea</taxon>
        <taxon>Polyopisthocotylea</taxon>
        <taxon>Polystomatidea</taxon>
        <taxon>Polystomatidae</taxon>
        <taxon>Protopolystoma</taxon>
    </lineage>
</organism>
<accession>A0A448WW68</accession>
<gene>
    <name evidence="2" type="ORF">PXEA_LOCUS15058</name>
</gene>
<keyword evidence="1" id="KW-0812">Transmembrane</keyword>
<feature type="transmembrane region" description="Helical" evidence="1">
    <location>
        <begin position="6"/>
        <end position="27"/>
    </location>
</feature>
<dbReference type="Proteomes" id="UP000784294">
    <property type="component" value="Unassembled WGS sequence"/>
</dbReference>
<sequence length="204" mass="22640">MTSGRQLRVVISISLLLSAFVLLLRLFRLLSEPQISALADVYNCKGHILKRFFCIASCGLVNWFTFCQTVRLALLDSFTLRLLRQAVHHACTHLEGQSANGREADICGRERGRKGTSKLSTPATGNSGVFAQQAVAGTIAVLSSLLQRHFSFGGERKTSPANVSPCMLRVHHSLLSHASVCHFILHFIIFAHNVYLHRIFIDKL</sequence>
<evidence type="ECO:0000313" key="3">
    <source>
        <dbReference type="Proteomes" id="UP000784294"/>
    </source>
</evidence>
<evidence type="ECO:0000256" key="1">
    <source>
        <dbReference type="SAM" id="Phobius"/>
    </source>
</evidence>
<evidence type="ECO:0000313" key="2">
    <source>
        <dbReference type="EMBL" id="VEL21618.1"/>
    </source>
</evidence>